<feature type="domain" description="HTH lysR-type" evidence="5">
    <location>
        <begin position="1"/>
        <end position="58"/>
    </location>
</feature>
<dbReference type="SUPFAM" id="SSF53850">
    <property type="entry name" value="Periplasmic binding protein-like II"/>
    <property type="match status" value="1"/>
</dbReference>
<dbReference type="PANTHER" id="PTHR30419">
    <property type="entry name" value="HTH-TYPE TRANSCRIPTIONAL REGULATOR YBHD"/>
    <property type="match status" value="1"/>
</dbReference>
<keyword evidence="2" id="KW-0805">Transcription regulation</keyword>
<dbReference type="GO" id="GO:0003700">
    <property type="term" value="F:DNA-binding transcription factor activity"/>
    <property type="evidence" value="ECO:0007669"/>
    <property type="project" value="InterPro"/>
</dbReference>
<evidence type="ECO:0000313" key="6">
    <source>
        <dbReference type="EMBL" id="OOM55606.1"/>
    </source>
</evidence>
<keyword evidence="4" id="KW-0804">Transcription</keyword>
<dbReference type="PANTHER" id="PTHR30419:SF8">
    <property type="entry name" value="NITROGEN ASSIMILATION TRANSCRIPTIONAL ACTIVATOR-RELATED"/>
    <property type="match status" value="1"/>
</dbReference>
<name>A0A1S8RQV8_CLOBE</name>
<dbReference type="Proteomes" id="UP000190973">
    <property type="component" value="Unassembled WGS sequence"/>
</dbReference>
<dbReference type="GO" id="GO:0005829">
    <property type="term" value="C:cytosol"/>
    <property type="evidence" value="ECO:0007669"/>
    <property type="project" value="TreeGrafter"/>
</dbReference>
<comment type="caution">
    <text evidence="6">The sequence shown here is derived from an EMBL/GenBank/DDBJ whole genome shotgun (WGS) entry which is preliminary data.</text>
</comment>
<dbReference type="Pfam" id="PF00126">
    <property type="entry name" value="HTH_1"/>
    <property type="match status" value="1"/>
</dbReference>
<dbReference type="Gene3D" id="3.40.190.290">
    <property type="match status" value="1"/>
</dbReference>
<protein>
    <submittedName>
        <fullName evidence="6">HTH-type transcriptional regulator GltC</fullName>
    </submittedName>
</protein>
<evidence type="ECO:0000256" key="4">
    <source>
        <dbReference type="ARBA" id="ARBA00023163"/>
    </source>
</evidence>
<reference evidence="6 7" key="1">
    <citation type="submission" date="2016-05" db="EMBL/GenBank/DDBJ databases">
        <title>Microbial solvent formation.</title>
        <authorList>
            <person name="Poehlein A."/>
            <person name="Montoya Solano J.D."/>
            <person name="Flitsch S."/>
            <person name="Krabben P."/>
            <person name="Duerre P."/>
            <person name="Daniel R."/>
        </authorList>
    </citation>
    <scope>NUCLEOTIDE SEQUENCE [LARGE SCALE GENOMIC DNA]</scope>
    <source>
        <strain evidence="6 7">DSM 53</strain>
    </source>
</reference>
<proteinExistence type="inferred from homology"/>
<dbReference type="RefSeq" id="WP_077840689.1">
    <property type="nucleotide sequence ID" value="NZ_JABTAE010000001.1"/>
</dbReference>
<keyword evidence="3" id="KW-0238">DNA-binding</keyword>
<evidence type="ECO:0000256" key="2">
    <source>
        <dbReference type="ARBA" id="ARBA00023015"/>
    </source>
</evidence>
<organism evidence="6 7">
    <name type="scientific">Clostridium beijerinckii</name>
    <name type="common">Clostridium MP</name>
    <dbReference type="NCBI Taxonomy" id="1520"/>
    <lineage>
        <taxon>Bacteria</taxon>
        <taxon>Bacillati</taxon>
        <taxon>Bacillota</taxon>
        <taxon>Clostridia</taxon>
        <taxon>Eubacteriales</taxon>
        <taxon>Clostridiaceae</taxon>
        <taxon>Clostridium</taxon>
    </lineage>
</organism>
<dbReference type="SUPFAM" id="SSF46785">
    <property type="entry name" value="Winged helix' DNA-binding domain"/>
    <property type="match status" value="1"/>
</dbReference>
<dbReference type="InterPro" id="IPR050950">
    <property type="entry name" value="HTH-type_LysR_regulators"/>
</dbReference>
<gene>
    <name evidence="6" type="primary">gltC_2</name>
    <name evidence="6" type="ORF">CLBCK_44880</name>
</gene>
<dbReference type="PRINTS" id="PR00039">
    <property type="entry name" value="HTHLYSR"/>
</dbReference>
<evidence type="ECO:0000259" key="5">
    <source>
        <dbReference type="PROSITE" id="PS50931"/>
    </source>
</evidence>
<dbReference type="AlphaFoldDB" id="A0A1S8RQV8"/>
<dbReference type="InterPro" id="IPR005119">
    <property type="entry name" value="LysR_subst-bd"/>
</dbReference>
<dbReference type="InterPro" id="IPR036390">
    <property type="entry name" value="WH_DNA-bd_sf"/>
</dbReference>
<dbReference type="InterPro" id="IPR000847">
    <property type="entry name" value="LysR_HTH_N"/>
</dbReference>
<dbReference type="GO" id="GO:0003677">
    <property type="term" value="F:DNA binding"/>
    <property type="evidence" value="ECO:0007669"/>
    <property type="project" value="UniProtKB-KW"/>
</dbReference>
<evidence type="ECO:0000256" key="3">
    <source>
        <dbReference type="ARBA" id="ARBA00023125"/>
    </source>
</evidence>
<evidence type="ECO:0000256" key="1">
    <source>
        <dbReference type="ARBA" id="ARBA00009437"/>
    </source>
</evidence>
<dbReference type="InterPro" id="IPR036388">
    <property type="entry name" value="WH-like_DNA-bd_sf"/>
</dbReference>
<comment type="similarity">
    <text evidence="1">Belongs to the LysR transcriptional regulatory family.</text>
</comment>
<dbReference type="Gene3D" id="1.10.10.10">
    <property type="entry name" value="Winged helix-like DNA-binding domain superfamily/Winged helix DNA-binding domain"/>
    <property type="match status" value="1"/>
</dbReference>
<dbReference type="Pfam" id="PF03466">
    <property type="entry name" value="LysR_substrate"/>
    <property type="match status" value="1"/>
</dbReference>
<evidence type="ECO:0000313" key="7">
    <source>
        <dbReference type="Proteomes" id="UP000190973"/>
    </source>
</evidence>
<dbReference type="EMBL" id="LZZI01000139">
    <property type="protein sequence ID" value="OOM55606.1"/>
    <property type="molecule type" value="Genomic_DNA"/>
</dbReference>
<dbReference type="PROSITE" id="PS50931">
    <property type="entry name" value="HTH_LYSR"/>
    <property type="match status" value="1"/>
</dbReference>
<accession>A0A1S8RQV8</accession>
<sequence>MDIKQLKYFLQICEDESFSKAAKNLYITQQGLSKAIKSLEECINAPLFYRTVSGLKLTEYGKYLKEHSIHLINEFDLILNDINKMTSLNRQKLSVGFSFGVLNALSTDLIDNFKQNNPNIQLTTAEYRDFDCEKAILNGDLDVALTVGPVDESKFNSKIVQTHNLCALINEKNYLSKKSEISFKDLKNEKIIIVDKNFKLYHNFVEKCRQAVFEPNIAFTTAEILITHKLSRLNKGIGISVDFVVSDINYPNVYSIPFIDKSFVWNVTLIYKKDSILSYAGKIFTDYIIQFNEK</sequence>